<dbReference type="GO" id="GO:0005634">
    <property type="term" value="C:nucleus"/>
    <property type="evidence" value="ECO:0007669"/>
    <property type="project" value="TreeGrafter"/>
</dbReference>
<reference evidence="3 4" key="1">
    <citation type="journal article" date="2018" name="Gigascience">
        <title>Genomes of trombidid mites reveal novel predicted allergens and laterally-transferred genes associated with secondary metabolism.</title>
        <authorList>
            <person name="Dong X."/>
            <person name="Chaisiri K."/>
            <person name="Xia D."/>
            <person name="Armstrong S.D."/>
            <person name="Fang Y."/>
            <person name="Donnelly M.J."/>
            <person name="Kadowaki T."/>
            <person name="McGarry J.W."/>
            <person name="Darby A.C."/>
            <person name="Makepeace B.L."/>
        </authorList>
    </citation>
    <scope>NUCLEOTIDE SEQUENCE [LARGE SCALE GENOMIC DNA]</scope>
    <source>
        <strain evidence="3">UoL-WK</strain>
    </source>
</reference>
<proteinExistence type="predicted"/>
<feature type="compositionally biased region" description="Polar residues" evidence="1">
    <location>
        <begin position="1"/>
        <end position="11"/>
    </location>
</feature>
<dbReference type="PROSITE" id="PS50011">
    <property type="entry name" value="PROTEIN_KINASE_DOM"/>
    <property type="match status" value="1"/>
</dbReference>
<dbReference type="EMBL" id="NCKU01004325">
    <property type="protein sequence ID" value="RWS06130.1"/>
    <property type="molecule type" value="Genomic_DNA"/>
</dbReference>
<dbReference type="GO" id="GO:0004672">
    <property type="term" value="F:protein kinase activity"/>
    <property type="evidence" value="ECO:0007669"/>
    <property type="project" value="InterPro"/>
</dbReference>
<sequence>MASPTVKTISPQVDKRVEEKEQSNESSNEAEVESSVLPVLAGFERKISRKSSAYLMKNISGVKELNSYDEIMKAEGFLISEEVVGTNCIGKVYKASQQMYGKESVQLAAKEIDYRKVNPCIEEHLRRFGYKILRFVNKHPFKGLVQVYDLIEIVPMNTAYIIEEMCVQNLPMIIEDEGPFNNVSVKATAHLLAEAINYLHNNGIAHQNIAPENVFRTMNRVIKLGTLEFSTIYWNPETEKPIMQKRGKERCDSKFLAPEVRKGCAYNPAKADVFSFGALIYYMLVRKNPFDGETNENVIKILEEEFKTAIKSDAGVEFVHECTAQNPESRIRMHQAVKHHWFTGIPKSAPFLL</sequence>
<protein>
    <submittedName>
        <fullName evidence="3">cAMP-dependent protein kinase catalytic subunit-like protein</fullName>
    </submittedName>
</protein>
<keyword evidence="3" id="KW-0418">Kinase</keyword>
<dbReference type="OrthoDB" id="193931at2759"/>
<dbReference type="STRING" id="1965070.A0A3S3P6C0"/>
<feature type="domain" description="Protein kinase" evidence="2">
    <location>
        <begin position="78"/>
        <end position="342"/>
    </location>
</feature>
<dbReference type="SUPFAM" id="SSF56112">
    <property type="entry name" value="Protein kinase-like (PK-like)"/>
    <property type="match status" value="1"/>
</dbReference>
<evidence type="ECO:0000256" key="1">
    <source>
        <dbReference type="SAM" id="MobiDB-lite"/>
    </source>
</evidence>
<dbReference type="GO" id="GO:0005524">
    <property type="term" value="F:ATP binding"/>
    <property type="evidence" value="ECO:0007669"/>
    <property type="project" value="InterPro"/>
</dbReference>
<dbReference type="Pfam" id="PF00069">
    <property type="entry name" value="Pkinase"/>
    <property type="match status" value="1"/>
</dbReference>
<comment type="caution">
    <text evidence="3">The sequence shown here is derived from an EMBL/GenBank/DDBJ whole genome shotgun (WGS) entry which is preliminary data.</text>
</comment>
<gene>
    <name evidence="3" type="ORF">B4U79_16243</name>
</gene>
<evidence type="ECO:0000313" key="4">
    <source>
        <dbReference type="Proteomes" id="UP000285301"/>
    </source>
</evidence>
<dbReference type="AlphaFoldDB" id="A0A3S3P6C0"/>
<dbReference type="Gene3D" id="1.10.510.10">
    <property type="entry name" value="Transferase(Phosphotransferase) domain 1"/>
    <property type="match status" value="1"/>
</dbReference>
<accession>A0A3S3P6C0</accession>
<dbReference type="InterPro" id="IPR000719">
    <property type="entry name" value="Prot_kinase_dom"/>
</dbReference>
<dbReference type="SMART" id="SM00220">
    <property type="entry name" value="S_TKc"/>
    <property type="match status" value="1"/>
</dbReference>
<organism evidence="3 4">
    <name type="scientific">Dinothrombium tinctorium</name>
    <dbReference type="NCBI Taxonomy" id="1965070"/>
    <lineage>
        <taxon>Eukaryota</taxon>
        <taxon>Metazoa</taxon>
        <taxon>Ecdysozoa</taxon>
        <taxon>Arthropoda</taxon>
        <taxon>Chelicerata</taxon>
        <taxon>Arachnida</taxon>
        <taxon>Acari</taxon>
        <taxon>Acariformes</taxon>
        <taxon>Trombidiformes</taxon>
        <taxon>Prostigmata</taxon>
        <taxon>Anystina</taxon>
        <taxon>Parasitengona</taxon>
        <taxon>Trombidioidea</taxon>
        <taxon>Trombidiidae</taxon>
        <taxon>Dinothrombium</taxon>
    </lineage>
</organism>
<keyword evidence="4" id="KW-1185">Reference proteome</keyword>
<dbReference type="Proteomes" id="UP000285301">
    <property type="component" value="Unassembled WGS sequence"/>
</dbReference>
<keyword evidence="3" id="KW-0808">Transferase</keyword>
<feature type="compositionally biased region" description="Basic and acidic residues" evidence="1">
    <location>
        <begin position="13"/>
        <end position="23"/>
    </location>
</feature>
<feature type="region of interest" description="Disordered" evidence="1">
    <location>
        <begin position="1"/>
        <end position="31"/>
    </location>
</feature>
<evidence type="ECO:0000259" key="2">
    <source>
        <dbReference type="PROSITE" id="PS50011"/>
    </source>
</evidence>
<dbReference type="PANTHER" id="PTHR24345">
    <property type="entry name" value="SERINE/THREONINE-PROTEIN KINASE PLK"/>
    <property type="match status" value="1"/>
</dbReference>
<name>A0A3S3P6C0_9ACAR</name>
<evidence type="ECO:0000313" key="3">
    <source>
        <dbReference type="EMBL" id="RWS06130.1"/>
    </source>
</evidence>
<dbReference type="InterPro" id="IPR011009">
    <property type="entry name" value="Kinase-like_dom_sf"/>
</dbReference>